<sequence length="544" mass="60457">MVKTNARPECRPRRRFTTHLGCRLLFLVGIPTVYCLIAVGGKDAERRNFRKHFSGRQLLWHSEDIATLGAAQNCTPPAINDFPPDLFTPEQRQAGAVAIHAIICCYLFMCLGVLCDDYFVPCIQKMCKHMNMSEDVAGATFMAAVVSSPDLFINVVGTFITEGDIGVGTVVGSAVFNVLAVPACCGLFAKQVIKVNWRSLSRDCGIYSVAVIALIAALWDDRIEWYEALILVLLYSLYILAMYYYVEIGHWLSGSCCKQHRHGYKQIPGNAIMTETSPLIAQYVHGSKLVTFEVTHQVHENGYAKHNGDVESMENTIITIDKEIPEHTIGLCSWPSNDSCCSKLWWLLIRPLAILLAATIPNCHSEFCKRFYMVTFFMCIIWIGTTSYLIAWMITVIGDTLKIPDSVMGLTFLAAGMSVPEAVSSMIVTNQGHGNMGISNSIGSNTFDILLCLGLPWLIKCVFLPAVEGQHYIQINSGGMAYSAVSLFSTLFLLYAAFFFNDFKLDYKVGVVCLFMYVVFLIMATLIELNTFFLVNLPVCGQGY</sequence>
<evidence type="ECO:0000256" key="16">
    <source>
        <dbReference type="ARBA" id="ARBA00023201"/>
    </source>
</evidence>
<proteinExistence type="inferred from homology"/>
<keyword evidence="7 17" id="KW-0812">Transmembrane</keyword>
<keyword evidence="10" id="KW-0769">Symport</keyword>
<keyword evidence="12 17" id="KW-1133">Transmembrane helix</keyword>
<dbReference type="eggNOG" id="KOG1307">
    <property type="taxonomic scope" value="Eukaryota"/>
</dbReference>
<evidence type="ECO:0000256" key="15">
    <source>
        <dbReference type="ARBA" id="ARBA00023136"/>
    </source>
</evidence>
<feature type="transmembrane region" description="Helical" evidence="17">
    <location>
        <begin position="479"/>
        <end position="500"/>
    </location>
</feature>
<dbReference type="GO" id="GO:0006874">
    <property type="term" value="P:intracellular calcium ion homeostasis"/>
    <property type="evidence" value="ECO:0007669"/>
    <property type="project" value="TreeGrafter"/>
</dbReference>
<feature type="transmembrane region" description="Helical" evidence="17">
    <location>
        <begin position="94"/>
        <end position="115"/>
    </location>
</feature>
<keyword evidence="16" id="KW-0739">Sodium transport</keyword>
<evidence type="ECO:0000259" key="18">
    <source>
        <dbReference type="Pfam" id="PF01699"/>
    </source>
</evidence>
<evidence type="ECO:0000256" key="12">
    <source>
        <dbReference type="ARBA" id="ARBA00022989"/>
    </source>
</evidence>
<dbReference type="GO" id="GO:0005886">
    <property type="term" value="C:plasma membrane"/>
    <property type="evidence" value="ECO:0007669"/>
    <property type="project" value="TreeGrafter"/>
</dbReference>
<dbReference type="Proteomes" id="UP000027135">
    <property type="component" value="Unassembled WGS sequence"/>
</dbReference>
<dbReference type="GO" id="GO:0015293">
    <property type="term" value="F:symporter activity"/>
    <property type="evidence" value="ECO:0007669"/>
    <property type="project" value="UniProtKB-KW"/>
</dbReference>
<evidence type="ECO:0000256" key="10">
    <source>
        <dbReference type="ARBA" id="ARBA00022847"/>
    </source>
</evidence>
<evidence type="ECO:0000256" key="14">
    <source>
        <dbReference type="ARBA" id="ARBA00023065"/>
    </source>
</evidence>
<keyword evidence="20" id="KW-1185">Reference proteome</keyword>
<dbReference type="Gene3D" id="1.20.1420.30">
    <property type="entry name" value="NCX, central ion-binding region"/>
    <property type="match status" value="2"/>
</dbReference>
<dbReference type="InterPro" id="IPR004481">
    <property type="entry name" value="K/Na/Ca-exchanger"/>
</dbReference>
<gene>
    <name evidence="19" type="ORF">L798_09636</name>
</gene>
<evidence type="ECO:0000256" key="7">
    <source>
        <dbReference type="ARBA" id="ARBA00022692"/>
    </source>
</evidence>
<dbReference type="InParanoid" id="A0A067R9D8"/>
<comment type="similarity">
    <text evidence="2">Belongs to the Ca(2+):cation antiporter (CaCA) (TC 2.A.19) family. SLC24A subfamily.</text>
</comment>
<evidence type="ECO:0000256" key="1">
    <source>
        <dbReference type="ARBA" id="ARBA00004141"/>
    </source>
</evidence>
<dbReference type="InterPro" id="IPR044880">
    <property type="entry name" value="NCX_ion-bd_dom_sf"/>
</dbReference>
<evidence type="ECO:0000256" key="6">
    <source>
        <dbReference type="ARBA" id="ARBA00022568"/>
    </source>
</evidence>
<feature type="transmembrane region" description="Helical" evidence="17">
    <location>
        <begin position="449"/>
        <end position="467"/>
    </location>
</feature>
<feature type="transmembrane region" description="Helical" evidence="17">
    <location>
        <begin position="507"/>
        <end position="527"/>
    </location>
</feature>
<evidence type="ECO:0000313" key="19">
    <source>
        <dbReference type="EMBL" id="KDR16219.1"/>
    </source>
</evidence>
<evidence type="ECO:0000256" key="9">
    <source>
        <dbReference type="ARBA" id="ARBA00022837"/>
    </source>
</evidence>
<keyword evidence="8" id="KW-0732">Signal</keyword>
<dbReference type="NCBIfam" id="TIGR00367">
    <property type="entry name" value="calcium/sodium antiporter"/>
    <property type="match status" value="1"/>
</dbReference>
<feature type="domain" description="Sodium/calcium exchanger membrane region" evidence="18">
    <location>
        <begin position="101"/>
        <end position="243"/>
    </location>
</feature>
<keyword evidence="15 17" id="KW-0472">Membrane</keyword>
<feature type="domain" description="Sodium/calcium exchanger membrane region" evidence="18">
    <location>
        <begin position="372"/>
        <end position="525"/>
    </location>
</feature>
<dbReference type="FunFam" id="1.20.1420.30:FF:000009">
    <property type="entry name" value="sodium/potassium/calcium exchanger 5 isoform X2"/>
    <property type="match status" value="1"/>
</dbReference>
<name>A0A067R9D8_ZOONE</name>
<dbReference type="Pfam" id="PF01699">
    <property type="entry name" value="Na_Ca_ex"/>
    <property type="match status" value="2"/>
</dbReference>
<evidence type="ECO:0000256" key="5">
    <source>
        <dbReference type="ARBA" id="ARBA00022538"/>
    </source>
</evidence>
<evidence type="ECO:0000256" key="11">
    <source>
        <dbReference type="ARBA" id="ARBA00022958"/>
    </source>
</evidence>
<keyword evidence="4" id="KW-0050">Antiport</keyword>
<accession>A0A067R9D8</accession>
<feature type="transmembrane region" description="Helical" evidence="17">
    <location>
        <begin position="136"/>
        <end position="160"/>
    </location>
</feature>
<feature type="transmembrane region" description="Helical" evidence="17">
    <location>
        <begin position="225"/>
        <end position="246"/>
    </location>
</feature>
<evidence type="ECO:0000256" key="4">
    <source>
        <dbReference type="ARBA" id="ARBA00022449"/>
    </source>
</evidence>
<keyword evidence="6" id="KW-0109">Calcium transport</keyword>
<organism evidence="19 20">
    <name type="scientific">Zootermopsis nevadensis</name>
    <name type="common">Dampwood termite</name>
    <dbReference type="NCBI Taxonomy" id="136037"/>
    <lineage>
        <taxon>Eukaryota</taxon>
        <taxon>Metazoa</taxon>
        <taxon>Ecdysozoa</taxon>
        <taxon>Arthropoda</taxon>
        <taxon>Hexapoda</taxon>
        <taxon>Insecta</taxon>
        <taxon>Pterygota</taxon>
        <taxon>Neoptera</taxon>
        <taxon>Polyneoptera</taxon>
        <taxon>Dictyoptera</taxon>
        <taxon>Blattodea</taxon>
        <taxon>Blattoidea</taxon>
        <taxon>Termitoidae</taxon>
        <taxon>Termopsidae</taxon>
        <taxon>Zootermopsis</taxon>
    </lineage>
</organism>
<feature type="transmembrane region" description="Helical" evidence="17">
    <location>
        <begin position="406"/>
        <end position="428"/>
    </location>
</feature>
<dbReference type="InterPro" id="IPR004837">
    <property type="entry name" value="NaCa_Exmemb"/>
</dbReference>
<dbReference type="GO" id="GO:0005262">
    <property type="term" value="F:calcium channel activity"/>
    <property type="evidence" value="ECO:0007669"/>
    <property type="project" value="TreeGrafter"/>
</dbReference>
<evidence type="ECO:0000256" key="3">
    <source>
        <dbReference type="ARBA" id="ARBA00022448"/>
    </source>
</evidence>
<keyword evidence="14" id="KW-0406">Ion transport</keyword>
<dbReference type="OrthoDB" id="2127281at2759"/>
<dbReference type="PANTHER" id="PTHR10846:SF73">
    <property type="entry name" value="SODIUM_CALCIUM EXCHANGER MEMBRANE REGION DOMAIN-CONTAINING PROTEIN"/>
    <property type="match status" value="1"/>
</dbReference>
<dbReference type="STRING" id="136037.A0A067R9D8"/>
<keyword evidence="13" id="KW-0915">Sodium</keyword>
<dbReference type="EMBL" id="KK852804">
    <property type="protein sequence ID" value="KDR16219.1"/>
    <property type="molecule type" value="Genomic_DNA"/>
</dbReference>
<evidence type="ECO:0000313" key="20">
    <source>
        <dbReference type="Proteomes" id="UP000027135"/>
    </source>
</evidence>
<dbReference type="OMA" id="NKFQLDW"/>
<evidence type="ECO:0000256" key="13">
    <source>
        <dbReference type="ARBA" id="ARBA00023053"/>
    </source>
</evidence>
<evidence type="ECO:0000256" key="17">
    <source>
        <dbReference type="SAM" id="Phobius"/>
    </source>
</evidence>
<keyword evidence="11" id="KW-0630">Potassium</keyword>
<reference evidence="19 20" key="1">
    <citation type="journal article" date="2014" name="Nat. Commun.">
        <title>Molecular traces of alternative social organization in a termite genome.</title>
        <authorList>
            <person name="Terrapon N."/>
            <person name="Li C."/>
            <person name="Robertson H.M."/>
            <person name="Ji L."/>
            <person name="Meng X."/>
            <person name="Booth W."/>
            <person name="Chen Z."/>
            <person name="Childers C.P."/>
            <person name="Glastad K.M."/>
            <person name="Gokhale K."/>
            <person name="Gowin J."/>
            <person name="Gronenberg W."/>
            <person name="Hermansen R.A."/>
            <person name="Hu H."/>
            <person name="Hunt B.G."/>
            <person name="Huylmans A.K."/>
            <person name="Khalil S.M."/>
            <person name="Mitchell R.D."/>
            <person name="Munoz-Torres M.C."/>
            <person name="Mustard J.A."/>
            <person name="Pan H."/>
            <person name="Reese J.T."/>
            <person name="Scharf M.E."/>
            <person name="Sun F."/>
            <person name="Vogel H."/>
            <person name="Xiao J."/>
            <person name="Yang W."/>
            <person name="Yang Z."/>
            <person name="Yang Z."/>
            <person name="Zhou J."/>
            <person name="Zhu J."/>
            <person name="Brent C.S."/>
            <person name="Elsik C.G."/>
            <person name="Goodisman M.A."/>
            <person name="Liberles D.A."/>
            <person name="Roe R.M."/>
            <person name="Vargo E.L."/>
            <person name="Vilcinskas A."/>
            <person name="Wang J."/>
            <person name="Bornberg-Bauer E."/>
            <person name="Korb J."/>
            <person name="Zhang G."/>
            <person name="Liebig J."/>
        </authorList>
    </citation>
    <scope>NUCLEOTIDE SEQUENCE [LARGE SCALE GENOMIC DNA]</scope>
    <source>
        <tissue evidence="19">Whole organism</tissue>
    </source>
</reference>
<dbReference type="PANTHER" id="PTHR10846">
    <property type="entry name" value="SODIUM/POTASSIUM/CALCIUM EXCHANGER"/>
    <property type="match status" value="1"/>
</dbReference>
<feature type="transmembrane region" description="Helical" evidence="17">
    <location>
        <begin position="20"/>
        <end position="41"/>
    </location>
</feature>
<evidence type="ECO:0000256" key="2">
    <source>
        <dbReference type="ARBA" id="ARBA00005364"/>
    </source>
</evidence>
<dbReference type="GO" id="GO:0008273">
    <property type="term" value="F:calcium, potassium:sodium antiporter activity"/>
    <property type="evidence" value="ECO:0007669"/>
    <property type="project" value="TreeGrafter"/>
</dbReference>
<keyword evidence="3" id="KW-0813">Transport</keyword>
<dbReference type="AlphaFoldDB" id="A0A067R9D8"/>
<feature type="transmembrane region" description="Helical" evidence="17">
    <location>
        <begin position="371"/>
        <end position="394"/>
    </location>
</feature>
<comment type="subcellular location">
    <subcellularLocation>
        <location evidence="1">Membrane</location>
        <topology evidence="1">Multi-pass membrane protein</topology>
    </subcellularLocation>
</comment>
<protein>
    <submittedName>
        <fullName evidence="19">Sodium/potassium/calcium exchanger 4</fullName>
    </submittedName>
</protein>
<keyword evidence="9" id="KW-0106">Calcium</keyword>
<keyword evidence="5" id="KW-0633">Potassium transport</keyword>
<evidence type="ECO:0000256" key="8">
    <source>
        <dbReference type="ARBA" id="ARBA00022729"/>
    </source>
</evidence>
<feature type="transmembrane region" description="Helical" evidence="17">
    <location>
        <begin position="200"/>
        <end position="219"/>
    </location>
</feature>
<feature type="transmembrane region" description="Helical" evidence="17">
    <location>
        <begin position="166"/>
        <end position="188"/>
    </location>
</feature>